<dbReference type="Proteomes" id="UP000761534">
    <property type="component" value="Unassembled WGS sequence"/>
</dbReference>
<dbReference type="InterPro" id="IPR032675">
    <property type="entry name" value="LRR_dom_sf"/>
</dbReference>
<dbReference type="AlphaFoldDB" id="A0A642UME0"/>
<name>A0A642UME0_9ASCO</name>
<reference evidence="1" key="1">
    <citation type="journal article" date="2019" name="G3 (Bethesda)">
        <title>Genome Assemblies of Two Rare Opportunistic Yeast Pathogens: Diutina rugosa (syn. Candida rugosa) and Trichomonascus ciferrii (syn. Candida ciferrii).</title>
        <authorList>
            <person name="Mixao V."/>
            <person name="Saus E."/>
            <person name="Hansen A.P."/>
            <person name="Lass-Florl C."/>
            <person name="Gabaldon T."/>
        </authorList>
    </citation>
    <scope>NUCLEOTIDE SEQUENCE</scope>
    <source>
        <strain evidence="1">CBS 4856</strain>
    </source>
</reference>
<evidence type="ECO:0000313" key="2">
    <source>
        <dbReference type="Proteomes" id="UP000761534"/>
    </source>
</evidence>
<keyword evidence="2" id="KW-1185">Reference proteome</keyword>
<dbReference type="VEuPathDB" id="FungiDB:TRICI_006001"/>
<dbReference type="EMBL" id="SWFS01000481">
    <property type="protein sequence ID" value="KAA8901755.1"/>
    <property type="molecule type" value="Genomic_DNA"/>
</dbReference>
<dbReference type="SUPFAM" id="SSF52047">
    <property type="entry name" value="RNI-like"/>
    <property type="match status" value="1"/>
</dbReference>
<sequence length="398" mass="45405">MSFGTGREAIGPYSEKKLTHVKTLTLTNNPRPSVKEFGNITQLVEGMPNLRRVELDHWGFDGELFDMLCSPGFRNVEMVKLWNVRGEDVTDLSVLSQEQRQVLASKIKCLTITFSGGAERWCQRLCGLLTSVQRLDLHSDRPTDIVSSRTLTRLLANVANLNVFRVSFIVNNPGGNRYLPSTVTKLSVKSNDMDGECDNGENIRDLSVDVLGNHRRDLILQSLKCPDLVRLYVQNFYNERQSRKVFFAFPRAKVVEFDFTSIMSNWDTLVTNNKDTLESLVLRFCKGERHQIFRSVIDLADRIAKGDLPHLESLFIVLPHSACDVSVDDWNADLLNLKFQYRLLDLVNNNNKTVYLGLPNTSTLSAATWLDPTRYAHIKDHLHYVHYTKFANYSVFAL</sequence>
<accession>A0A642UME0</accession>
<organism evidence="1 2">
    <name type="scientific">Trichomonascus ciferrii</name>
    <dbReference type="NCBI Taxonomy" id="44093"/>
    <lineage>
        <taxon>Eukaryota</taxon>
        <taxon>Fungi</taxon>
        <taxon>Dikarya</taxon>
        <taxon>Ascomycota</taxon>
        <taxon>Saccharomycotina</taxon>
        <taxon>Dipodascomycetes</taxon>
        <taxon>Dipodascales</taxon>
        <taxon>Trichomonascaceae</taxon>
        <taxon>Trichomonascus</taxon>
        <taxon>Trichomonascus ciferrii complex</taxon>
    </lineage>
</organism>
<protein>
    <submittedName>
        <fullName evidence="1">Uncharacterized protein</fullName>
    </submittedName>
</protein>
<dbReference type="Gene3D" id="3.80.10.10">
    <property type="entry name" value="Ribonuclease Inhibitor"/>
    <property type="match status" value="1"/>
</dbReference>
<evidence type="ECO:0000313" key="1">
    <source>
        <dbReference type="EMBL" id="KAA8901755.1"/>
    </source>
</evidence>
<proteinExistence type="predicted"/>
<comment type="caution">
    <text evidence="1">The sequence shown here is derived from an EMBL/GenBank/DDBJ whole genome shotgun (WGS) entry which is preliminary data.</text>
</comment>
<gene>
    <name evidence="1" type="ORF">TRICI_006001</name>
</gene>